<dbReference type="InterPro" id="IPR021838">
    <property type="entry name" value="DUF3431"/>
</dbReference>
<proteinExistence type="predicted"/>
<accession>A0AAD6CIZ8</accession>
<dbReference type="PANTHER" id="PTHR37490">
    <property type="entry name" value="EXPRESSED PROTEIN"/>
    <property type="match status" value="1"/>
</dbReference>
<organism evidence="1 2">
    <name type="scientific">Penicillium frequentans</name>
    <dbReference type="NCBI Taxonomy" id="3151616"/>
    <lineage>
        <taxon>Eukaryota</taxon>
        <taxon>Fungi</taxon>
        <taxon>Dikarya</taxon>
        <taxon>Ascomycota</taxon>
        <taxon>Pezizomycotina</taxon>
        <taxon>Eurotiomycetes</taxon>
        <taxon>Eurotiomycetidae</taxon>
        <taxon>Eurotiales</taxon>
        <taxon>Aspergillaceae</taxon>
        <taxon>Penicillium</taxon>
    </lineage>
</organism>
<evidence type="ECO:0000313" key="2">
    <source>
        <dbReference type="Proteomes" id="UP001220324"/>
    </source>
</evidence>
<dbReference type="PANTHER" id="PTHR37490:SF2">
    <property type="match status" value="1"/>
</dbReference>
<comment type="caution">
    <text evidence="1">The sequence shown here is derived from an EMBL/GenBank/DDBJ whole genome shotgun (WGS) entry which is preliminary data.</text>
</comment>
<protein>
    <submittedName>
        <fullName evidence="1">Uncharacterized protein</fullName>
    </submittedName>
</protein>
<reference evidence="1 2" key="1">
    <citation type="journal article" date="2023" name="IMA Fungus">
        <title>Comparative genomic study of the Penicillium genus elucidates a diverse pangenome and 15 lateral gene transfer events.</title>
        <authorList>
            <person name="Petersen C."/>
            <person name="Sorensen T."/>
            <person name="Nielsen M.R."/>
            <person name="Sondergaard T.E."/>
            <person name="Sorensen J.L."/>
            <person name="Fitzpatrick D.A."/>
            <person name="Frisvad J.C."/>
            <person name="Nielsen K.L."/>
        </authorList>
    </citation>
    <scope>NUCLEOTIDE SEQUENCE [LARGE SCALE GENOMIC DNA]</scope>
    <source>
        <strain evidence="1 2">IBT 35679</strain>
    </source>
</reference>
<dbReference type="Proteomes" id="UP001220324">
    <property type="component" value="Unassembled WGS sequence"/>
</dbReference>
<evidence type="ECO:0000313" key="1">
    <source>
        <dbReference type="EMBL" id="KAJ5524003.1"/>
    </source>
</evidence>
<gene>
    <name evidence="1" type="ORF">N7494_010653</name>
</gene>
<dbReference type="EMBL" id="JAQIZZ010000008">
    <property type="protein sequence ID" value="KAJ5524003.1"/>
    <property type="molecule type" value="Genomic_DNA"/>
</dbReference>
<name>A0AAD6CIZ8_9EURO</name>
<dbReference type="AlphaFoldDB" id="A0AAD6CIZ8"/>
<dbReference type="Pfam" id="PF11913">
    <property type="entry name" value="DUF3431"/>
    <property type="match status" value="1"/>
</dbReference>
<sequence>MIRGSFLFEGFQSSTCPEEPGNEASENTKATIPILAHHKEGCHRLFCVGFVPSHFSAPPSEIGFNTSYHQAAQQLAHVRDAYTPDAVNSSVGLVLASVHTDDLTWLLDYCRESGSTPFVYTTEKTPEPGLMVPFTRRGREAAAYLSYIVDFYDRLPAYSVFIHAYPEQWHNDLFGPYTYKTLRNIRFQSVDAHGYVNLRCQHDPGCPVGVLPLSPSQSDIKNHDIRAYFSEAYQQIFDVPADEVPIEIGNVCCGQFAVSREQIRARTRKHYERVLEWAATTTLTDDFGVGWVLEKLWHIIFGMDAVHTWIPYHEQASMSPATTPDFAIGLLSSYEVFPALLFLDLIQLAPLQGMGCQISRHPTSSWRKTPRIYVESAHFEDAIVDGEIVKDAIIEATEKRQLDVIKYFVEEVKVEVNLSIDSSDYGSVLVAAAQERIML</sequence>
<keyword evidence="2" id="KW-1185">Reference proteome</keyword>